<gene>
    <name evidence="2" type="ORF">EJ05DRAFT_137677</name>
</gene>
<dbReference type="Proteomes" id="UP000799437">
    <property type="component" value="Unassembled WGS sequence"/>
</dbReference>
<evidence type="ECO:0000313" key="3">
    <source>
        <dbReference type="Proteomes" id="UP000799437"/>
    </source>
</evidence>
<dbReference type="RefSeq" id="XP_033597356.1">
    <property type="nucleotide sequence ID" value="XM_033739199.1"/>
</dbReference>
<dbReference type="GeneID" id="54480253"/>
<evidence type="ECO:0000256" key="1">
    <source>
        <dbReference type="SAM" id="MobiDB-lite"/>
    </source>
</evidence>
<accession>A0A6A6VXK2</accession>
<organism evidence="2 3">
    <name type="scientific">Pseudovirgaria hyperparasitica</name>
    <dbReference type="NCBI Taxonomy" id="470096"/>
    <lineage>
        <taxon>Eukaryota</taxon>
        <taxon>Fungi</taxon>
        <taxon>Dikarya</taxon>
        <taxon>Ascomycota</taxon>
        <taxon>Pezizomycotina</taxon>
        <taxon>Dothideomycetes</taxon>
        <taxon>Dothideomycetes incertae sedis</taxon>
        <taxon>Acrospermales</taxon>
        <taxon>Acrospermaceae</taxon>
        <taxon>Pseudovirgaria</taxon>
    </lineage>
</organism>
<reference evidence="2" key="1">
    <citation type="journal article" date="2020" name="Stud. Mycol.">
        <title>101 Dothideomycetes genomes: a test case for predicting lifestyles and emergence of pathogens.</title>
        <authorList>
            <person name="Haridas S."/>
            <person name="Albert R."/>
            <person name="Binder M."/>
            <person name="Bloem J."/>
            <person name="Labutti K."/>
            <person name="Salamov A."/>
            <person name="Andreopoulos B."/>
            <person name="Baker S."/>
            <person name="Barry K."/>
            <person name="Bills G."/>
            <person name="Bluhm B."/>
            <person name="Cannon C."/>
            <person name="Castanera R."/>
            <person name="Culley D."/>
            <person name="Daum C."/>
            <person name="Ezra D."/>
            <person name="Gonzalez J."/>
            <person name="Henrissat B."/>
            <person name="Kuo A."/>
            <person name="Liang C."/>
            <person name="Lipzen A."/>
            <person name="Lutzoni F."/>
            <person name="Magnuson J."/>
            <person name="Mondo S."/>
            <person name="Nolan M."/>
            <person name="Ohm R."/>
            <person name="Pangilinan J."/>
            <person name="Park H.-J."/>
            <person name="Ramirez L."/>
            <person name="Alfaro M."/>
            <person name="Sun H."/>
            <person name="Tritt A."/>
            <person name="Yoshinaga Y."/>
            <person name="Zwiers L.-H."/>
            <person name="Turgeon B."/>
            <person name="Goodwin S."/>
            <person name="Spatafora J."/>
            <person name="Crous P."/>
            <person name="Grigoriev I."/>
        </authorList>
    </citation>
    <scope>NUCLEOTIDE SEQUENCE</scope>
    <source>
        <strain evidence="2">CBS 121739</strain>
    </source>
</reference>
<name>A0A6A6VXK2_9PEZI</name>
<dbReference type="EMBL" id="ML996579">
    <property type="protein sequence ID" value="KAF2754905.1"/>
    <property type="molecule type" value="Genomic_DNA"/>
</dbReference>
<dbReference type="AlphaFoldDB" id="A0A6A6VXK2"/>
<evidence type="ECO:0000313" key="2">
    <source>
        <dbReference type="EMBL" id="KAF2754905.1"/>
    </source>
</evidence>
<feature type="region of interest" description="Disordered" evidence="1">
    <location>
        <begin position="177"/>
        <end position="202"/>
    </location>
</feature>
<protein>
    <submittedName>
        <fullName evidence="2">Uncharacterized protein</fullName>
    </submittedName>
</protein>
<proteinExistence type="predicted"/>
<dbReference type="OrthoDB" id="3924768at2759"/>
<feature type="compositionally biased region" description="Basic and acidic residues" evidence="1">
    <location>
        <begin position="178"/>
        <end position="202"/>
    </location>
</feature>
<sequence length="351" mass="39430">MDSKGLNTTIQEAHDAEKGSMVSELSTTLNVYRDKHHILLTPCTHPRKEKAFPTWRGIDKFDVNSNLGIRAPQSFFLQQPILSFHAPPHLLRRGHTKSSQAQLPPVCLIHNSSFWNSWKIQIGPSLATEGVIDPRGVVCAEHTGDHVNNEKALKGYGVRSWRMWGESGKKYHRLVNSQRKDTQKTDMKSVEEQKVESAESRTPVEADEVIHLRWVSPLSTSTRLYTFTWQGVSFSWKGTSTVRETRRLGSLLRYAHLKLMAQLPDDDPHACHPVEVCLATYTCSIAPEKAGKLDLFDAQIRKLALDHAPGAVVDLRDVVVATAMCMVMGEFEKRVLARELAFLIMTAGNVN</sequence>
<keyword evidence="3" id="KW-1185">Reference proteome</keyword>